<reference evidence="2 3" key="1">
    <citation type="submission" date="2019-06" db="EMBL/GenBank/DDBJ databases">
        <title>Genome sequence of Litorilinea aerophila BAA-2444.</title>
        <authorList>
            <person name="Maclea K.S."/>
            <person name="Maurais E.G."/>
            <person name="Iannazzi L.C."/>
        </authorList>
    </citation>
    <scope>NUCLEOTIDE SEQUENCE [LARGE SCALE GENOMIC DNA]</scope>
    <source>
        <strain evidence="2 3">ATCC BAA-2444</strain>
    </source>
</reference>
<evidence type="ECO:0000256" key="1">
    <source>
        <dbReference type="SAM" id="Phobius"/>
    </source>
</evidence>
<dbReference type="OrthoDB" id="9885129at2"/>
<dbReference type="EMBL" id="VIGC01000006">
    <property type="protein sequence ID" value="TQE96793.1"/>
    <property type="molecule type" value="Genomic_DNA"/>
</dbReference>
<dbReference type="InParanoid" id="A0A540VKZ3"/>
<keyword evidence="1" id="KW-1133">Transmembrane helix</keyword>
<evidence type="ECO:0000313" key="3">
    <source>
        <dbReference type="Proteomes" id="UP000317371"/>
    </source>
</evidence>
<keyword evidence="1" id="KW-0812">Transmembrane</keyword>
<feature type="transmembrane region" description="Helical" evidence="1">
    <location>
        <begin position="7"/>
        <end position="30"/>
    </location>
</feature>
<evidence type="ECO:0008006" key="4">
    <source>
        <dbReference type="Google" id="ProtNLM"/>
    </source>
</evidence>
<name>A0A540VKZ3_9CHLR</name>
<gene>
    <name evidence="2" type="ORF">FKZ61_05915</name>
</gene>
<organism evidence="2 3">
    <name type="scientific">Litorilinea aerophila</name>
    <dbReference type="NCBI Taxonomy" id="1204385"/>
    <lineage>
        <taxon>Bacteria</taxon>
        <taxon>Bacillati</taxon>
        <taxon>Chloroflexota</taxon>
        <taxon>Caldilineae</taxon>
        <taxon>Caldilineales</taxon>
        <taxon>Caldilineaceae</taxon>
        <taxon>Litorilinea</taxon>
    </lineage>
</organism>
<keyword evidence="3" id="KW-1185">Reference proteome</keyword>
<sequence>MKRATGLIATGIGMTLLGVAGMALGGWLFWHADARWEGISAVSVLVGSFGLFVAGLWATQEGFIATAVTQRRVTVEPLEARLGEDLRVQATLMPRRTLQAGPVVFTLVGRERIRIRQSHRWTKERTAEPVNLTATLAEAVTLVAGQPQTYTARFTVPSEAMPSFSQDESFSEKWAFAWFVRFRLGLPRLPDVEEEIPIRVAPVQAGAGPPEALAVASGPVPAPEASGPLRLVVDRTTLAAGDALSGRVAWLGEGGEEPGRGLRVELGYRTLAGKKPWEKRRWEHVVAQTAFEPTPGREWPFTLTVPVEGPITYAGTLYQVEWFVRAVLDRPLQRDLRVEYPLRVRPRTGESTL</sequence>
<dbReference type="Proteomes" id="UP000317371">
    <property type="component" value="Unassembled WGS sequence"/>
</dbReference>
<keyword evidence="1" id="KW-0472">Membrane</keyword>
<dbReference type="RefSeq" id="WP_141609165.1">
    <property type="nucleotide sequence ID" value="NZ_VIGC02000006.1"/>
</dbReference>
<proteinExistence type="predicted"/>
<dbReference type="AlphaFoldDB" id="A0A540VKZ3"/>
<accession>A0A540VKZ3</accession>
<evidence type="ECO:0000313" key="2">
    <source>
        <dbReference type="EMBL" id="TQE96793.1"/>
    </source>
</evidence>
<comment type="caution">
    <text evidence="2">The sequence shown here is derived from an EMBL/GenBank/DDBJ whole genome shotgun (WGS) entry which is preliminary data.</text>
</comment>
<protein>
    <recommendedName>
        <fullName evidence="4">Arrestin-like N-terminal domain-containing protein</fullName>
    </recommendedName>
</protein>
<feature type="transmembrane region" description="Helical" evidence="1">
    <location>
        <begin position="36"/>
        <end position="58"/>
    </location>
</feature>